<dbReference type="EMBL" id="JACXVP010000001">
    <property type="protein sequence ID" value="KAG5631322.1"/>
    <property type="molecule type" value="Genomic_DNA"/>
</dbReference>
<keyword evidence="3" id="KW-1185">Reference proteome</keyword>
<gene>
    <name evidence="2" type="ORF">H5410_003039</name>
</gene>
<reference evidence="2 3" key="1">
    <citation type="submission" date="2020-09" db="EMBL/GenBank/DDBJ databases">
        <title>De no assembly of potato wild relative species, Solanum commersonii.</title>
        <authorList>
            <person name="Cho K."/>
        </authorList>
    </citation>
    <scope>NUCLEOTIDE SEQUENCE [LARGE SCALE GENOMIC DNA]</scope>
    <source>
        <strain evidence="2">LZ3.2</strain>
        <tissue evidence="2">Leaf</tissue>
    </source>
</reference>
<feature type="compositionally biased region" description="Low complexity" evidence="1">
    <location>
        <begin position="37"/>
        <end position="49"/>
    </location>
</feature>
<evidence type="ECO:0000313" key="3">
    <source>
        <dbReference type="Proteomes" id="UP000824120"/>
    </source>
</evidence>
<comment type="caution">
    <text evidence="2">The sequence shown here is derived from an EMBL/GenBank/DDBJ whole genome shotgun (WGS) entry which is preliminary data.</text>
</comment>
<evidence type="ECO:0000313" key="2">
    <source>
        <dbReference type="EMBL" id="KAG5631322.1"/>
    </source>
</evidence>
<protein>
    <submittedName>
        <fullName evidence="2">Uncharacterized protein</fullName>
    </submittedName>
</protein>
<evidence type="ECO:0000256" key="1">
    <source>
        <dbReference type="SAM" id="MobiDB-lite"/>
    </source>
</evidence>
<feature type="region of interest" description="Disordered" evidence="1">
    <location>
        <begin position="12"/>
        <end position="85"/>
    </location>
</feature>
<dbReference type="Proteomes" id="UP000824120">
    <property type="component" value="Chromosome 1"/>
</dbReference>
<feature type="compositionally biased region" description="Basic and acidic residues" evidence="1">
    <location>
        <begin position="24"/>
        <end position="36"/>
    </location>
</feature>
<proteinExistence type="predicted"/>
<accession>A0A9J6B404</accession>
<sequence>MASSLAKVVYEQPVGLFRPLDQGQQRHLEQMNKTHPESPSNSSYNSMKSEGVRQDSNNYFPDRDKVTHRKLFSEDDSPTQRLQNT</sequence>
<name>A0A9J6B404_SOLCO</name>
<dbReference type="AlphaFoldDB" id="A0A9J6B404"/>
<organism evidence="2 3">
    <name type="scientific">Solanum commersonii</name>
    <name type="common">Commerson's wild potato</name>
    <name type="synonym">Commerson's nightshade</name>
    <dbReference type="NCBI Taxonomy" id="4109"/>
    <lineage>
        <taxon>Eukaryota</taxon>
        <taxon>Viridiplantae</taxon>
        <taxon>Streptophyta</taxon>
        <taxon>Embryophyta</taxon>
        <taxon>Tracheophyta</taxon>
        <taxon>Spermatophyta</taxon>
        <taxon>Magnoliopsida</taxon>
        <taxon>eudicotyledons</taxon>
        <taxon>Gunneridae</taxon>
        <taxon>Pentapetalae</taxon>
        <taxon>asterids</taxon>
        <taxon>lamiids</taxon>
        <taxon>Solanales</taxon>
        <taxon>Solanaceae</taxon>
        <taxon>Solanoideae</taxon>
        <taxon>Solaneae</taxon>
        <taxon>Solanum</taxon>
    </lineage>
</organism>